<evidence type="ECO:0000256" key="3">
    <source>
        <dbReference type="ARBA" id="ARBA00022729"/>
    </source>
</evidence>
<dbReference type="STRING" id="8078.ENSFHEP00000029016"/>
<evidence type="ECO:0000256" key="4">
    <source>
        <dbReference type="ARBA" id="ARBA00022801"/>
    </source>
</evidence>
<evidence type="ECO:0000256" key="1">
    <source>
        <dbReference type="ARBA" id="ARBA00022670"/>
    </source>
</evidence>
<evidence type="ECO:0000313" key="15">
    <source>
        <dbReference type="Ensembl" id="ENSFHEP00000029016.1"/>
    </source>
</evidence>
<evidence type="ECO:0000256" key="11">
    <source>
        <dbReference type="ARBA" id="ARBA00024324"/>
    </source>
</evidence>
<keyword evidence="7" id="KW-0865">Zymogen</keyword>
<evidence type="ECO:0000256" key="8">
    <source>
        <dbReference type="ARBA" id="ARBA00023157"/>
    </source>
</evidence>
<dbReference type="AlphaFoldDB" id="A0A3Q2QN91"/>
<comment type="caution">
    <text evidence="12">Lacks conserved residue(s) required for the propagation of feature annotation.</text>
</comment>
<keyword evidence="3" id="KW-0732">Signal</keyword>
<dbReference type="GO" id="GO:0008270">
    <property type="term" value="F:zinc ion binding"/>
    <property type="evidence" value="ECO:0007669"/>
    <property type="project" value="UniProtKB-UniRule"/>
</dbReference>
<dbReference type="Ensembl" id="ENSFHET00000019210.1">
    <property type="protein sequence ID" value="ENSFHEP00000029016.1"/>
    <property type="gene ID" value="ENSFHEG00000013510.1"/>
</dbReference>
<dbReference type="InterPro" id="IPR006026">
    <property type="entry name" value="Peptidase_Metallo"/>
</dbReference>
<evidence type="ECO:0000259" key="14">
    <source>
        <dbReference type="PROSITE" id="PS51864"/>
    </source>
</evidence>
<dbReference type="Gene3D" id="3.40.390.10">
    <property type="entry name" value="Collagenase (Catalytic Domain)"/>
    <property type="match status" value="1"/>
</dbReference>
<keyword evidence="16" id="KW-1185">Reference proteome</keyword>
<dbReference type="SUPFAM" id="SSF55486">
    <property type="entry name" value="Metalloproteases ('zincins'), catalytic domain"/>
    <property type="match status" value="1"/>
</dbReference>
<feature type="domain" description="Peptidase M12A" evidence="14">
    <location>
        <begin position="56"/>
        <end position="252"/>
    </location>
</feature>
<evidence type="ECO:0000313" key="16">
    <source>
        <dbReference type="Proteomes" id="UP000265000"/>
    </source>
</evidence>
<dbReference type="Proteomes" id="UP000265000">
    <property type="component" value="Unplaced"/>
</dbReference>
<reference evidence="15" key="2">
    <citation type="submission" date="2025-09" db="UniProtKB">
        <authorList>
            <consortium name="Ensembl"/>
        </authorList>
    </citation>
    <scope>IDENTIFICATION</scope>
</reference>
<protein>
    <recommendedName>
        <fullName evidence="13">Metalloendopeptidase</fullName>
        <ecNumber evidence="13">3.4.24.-</ecNumber>
    </recommendedName>
</protein>
<keyword evidence="10" id="KW-0968">Cytoplasmic vesicle</keyword>
<keyword evidence="6 12" id="KW-0482">Metalloprotease</keyword>
<dbReference type="SMART" id="SM00235">
    <property type="entry name" value="ZnMc"/>
    <property type="match status" value="1"/>
</dbReference>
<comment type="cofactor">
    <cofactor evidence="12 13">
        <name>Zn(2+)</name>
        <dbReference type="ChEBI" id="CHEBI:29105"/>
    </cofactor>
    <text evidence="12 13">Binds 1 zinc ion per subunit.</text>
</comment>
<evidence type="ECO:0000256" key="13">
    <source>
        <dbReference type="RuleBase" id="RU361183"/>
    </source>
</evidence>
<dbReference type="PRINTS" id="PR00480">
    <property type="entry name" value="ASTACIN"/>
</dbReference>
<dbReference type="GO" id="GO:0006508">
    <property type="term" value="P:proteolysis"/>
    <property type="evidence" value="ECO:0007669"/>
    <property type="project" value="UniProtKB-KW"/>
</dbReference>
<dbReference type="GO" id="GO:0042588">
    <property type="term" value="C:zymogen granule"/>
    <property type="evidence" value="ECO:0007669"/>
    <property type="project" value="UniProtKB-SubCell"/>
</dbReference>
<feature type="binding site" evidence="12">
    <location>
        <position position="153"/>
    </location>
    <ligand>
        <name>Zn(2+)</name>
        <dbReference type="ChEBI" id="CHEBI:29105"/>
        <note>catalytic</note>
    </ligand>
</feature>
<keyword evidence="4 12" id="KW-0378">Hydrolase</keyword>
<evidence type="ECO:0000256" key="2">
    <source>
        <dbReference type="ARBA" id="ARBA00022723"/>
    </source>
</evidence>
<evidence type="ECO:0000256" key="10">
    <source>
        <dbReference type="ARBA" id="ARBA00023329"/>
    </source>
</evidence>
<evidence type="ECO:0000256" key="7">
    <source>
        <dbReference type="ARBA" id="ARBA00023145"/>
    </source>
</evidence>
<dbReference type="EC" id="3.4.24.-" evidence="13"/>
<dbReference type="InterPro" id="IPR001506">
    <property type="entry name" value="Peptidase_M12A"/>
</dbReference>
<reference evidence="15" key="1">
    <citation type="submission" date="2025-08" db="UniProtKB">
        <authorList>
            <consortium name="Ensembl"/>
        </authorList>
    </citation>
    <scope>IDENTIFICATION</scope>
</reference>
<evidence type="ECO:0000256" key="9">
    <source>
        <dbReference type="ARBA" id="ARBA00023180"/>
    </source>
</evidence>
<feature type="binding site" evidence="12">
    <location>
        <position position="163"/>
    </location>
    <ligand>
        <name>Zn(2+)</name>
        <dbReference type="ChEBI" id="CHEBI:29105"/>
        <note>catalytic</note>
    </ligand>
</feature>
<keyword evidence="9" id="KW-0325">Glycoprotein</keyword>
<name>A0A3Q2QN91_FUNHE</name>
<keyword evidence="1 12" id="KW-0645">Protease</keyword>
<dbReference type="PROSITE" id="PS51864">
    <property type="entry name" value="ASTACIN"/>
    <property type="match status" value="1"/>
</dbReference>
<dbReference type="InterPro" id="IPR024079">
    <property type="entry name" value="MetalloPept_cat_dom_sf"/>
</dbReference>
<keyword evidence="8" id="KW-1015">Disulfide bond</keyword>
<evidence type="ECO:0000256" key="12">
    <source>
        <dbReference type="PROSITE-ProRule" id="PRU01211"/>
    </source>
</evidence>
<feature type="binding site" evidence="12">
    <location>
        <position position="157"/>
    </location>
    <ligand>
        <name>Zn(2+)</name>
        <dbReference type="ChEBI" id="CHEBI:29105"/>
        <note>catalytic</note>
    </ligand>
</feature>
<feature type="active site" evidence="12">
    <location>
        <position position="154"/>
    </location>
</feature>
<dbReference type="GO" id="GO:0004222">
    <property type="term" value="F:metalloendopeptidase activity"/>
    <property type="evidence" value="ECO:0007669"/>
    <property type="project" value="UniProtKB-UniRule"/>
</dbReference>
<comment type="subcellular location">
    <subcellularLocation>
        <location evidence="11">Zymogen granule</location>
    </subcellularLocation>
</comment>
<dbReference type="GeneTree" id="ENSGT00940000161051"/>
<keyword evidence="5 12" id="KW-0862">Zinc</keyword>
<organism evidence="15 16">
    <name type="scientific">Fundulus heteroclitus</name>
    <name type="common">Killifish</name>
    <name type="synonym">Mummichog</name>
    <dbReference type="NCBI Taxonomy" id="8078"/>
    <lineage>
        <taxon>Eukaryota</taxon>
        <taxon>Metazoa</taxon>
        <taxon>Chordata</taxon>
        <taxon>Craniata</taxon>
        <taxon>Vertebrata</taxon>
        <taxon>Euteleostomi</taxon>
        <taxon>Actinopterygii</taxon>
        <taxon>Neopterygii</taxon>
        <taxon>Teleostei</taxon>
        <taxon>Neoteleostei</taxon>
        <taxon>Acanthomorphata</taxon>
        <taxon>Ovalentaria</taxon>
        <taxon>Atherinomorphae</taxon>
        <taxon>Cyprinodontiformes</taxon>
        <taxon>Fundulidae</taxon>
        <taxon>Fundulus</taxon>
    </lineage>
</organism>
<dbReference type="PANTHER" id="PTHR10127:SF899">
    <property type="entry name" value="ASTACIN-LIKE METALLOENDOPEPTIDASE-RELATED"/>
    <property type="match status" value="1"/>
</dbReference>
<dbReference type="FunFam" id="3.40.390.10:FF:000040">
    <property type="entry name" value="Metalloendopeptidase"/>
    <property type="match status" value="1"/>
</dbReference>
<dbReference type="PANTHER" id="PTHR10127">
    <property type="entry name" value="DISCOIDIN, CUB, EGF, LAMININ , AND ZINC METALLOPROTEASE DOMAIN CONTAINING"/>
    <property type="match status" value="1"/>
</dbReference>
<accession>A0A3Q2QN91</accession>
<evidence type="ECO:0000256" key="6">
    <source>
        <dbReference type="ARBA" id="ARBA00023049"/>
    </source>
</evidence>
<sequence>RNSRNVFINLFVLQKAAENDNKIDENVDPSEAISKANADIKTPLVFGDIAPNRKRNAVPCTATGCKWPKHGSYVYIPVYISHKYSTAERNLIIKSLVSFHGPTCIRFVWWNNHRDYLYFYDGSGCWSYLGRQGGQQLVSLKKNGCMYLSTVQHEVNHALGFHHEQVRSDRDKYIQILTQNIIAGKEHNFVKVDTNNLGTPYDFNSVMHYSKYAFTRNGQPTIISKENPSADLGRATTLSENDIARINKLYQC</sequence>
<dbReference type="Pfam" id="PF01400">
    <property type="entry name" value="Astacin"/>
    <property type="match status" value="1"/>
</dbReference>
<evidence type="ECO:0000256" key="5">
    <source>
        <dbReference type="ARBA" id="ARBA00022833"/>
    </source>
</evidence>
<proteinExistence type="predicted"/>
<keyword evidence="2 12" id="KW-0479">Metal-binding</keyword>